<comment type="caution">
    <text evidence="1">The sequence shown here is derived from an EMBL/GenBank/DDBJ whole genome shotgun (WGS) entry which is preliminary data.</text>
</comment>
<sequence>MRISIVSFAMLPFGAALAAGTNYPILVGNDSTLSFSPSTMNGPRVGDTISFAFVSGNHSVTQSTFASPCTRLADTQASAFDSGFFSIQNASWLPPGANTGMPTVFFKVTADTPFWFHCAQTSPQDHCQAGMLFAVNAPESGNETFGAFSEAAKASNASAKGHGVSVPSLTQNSAARTITIGAAGLLLGGAGVIALLL</sequence>
<proteinExistence type="predicted"/>
<protein>
    <submittedName>
        <fullName evidence="1">Uncharacterized protein</fullName>
    </submittedName>
</protein>
<dbReference type="EMBL" id="JANHOG010001516">
    <property type="protein sequence ID" value="KAJ3535783.1"/>
    <property type="molecule type" value="Genomic_DNA"/>
</dbReference>
<reference evidence="1" key="1">
    <citation type="submission" date="2022-07" db="EMBL/GenBank/DDBJ databases">
        <title>Genome Sequence of Phlebia brevispora.</title>
        <authorList>
            <person name="Buettner E."/>
        </authorList>
    </citation>
    <scope>NUCLEOTIDE SEQUENCE</scope>
    <source>
        <strain evidence="1">MPL23</strain>
    </source>
</reference>
<evidence type="ECO:0000313" key="1">
    <source>
        <dbReference type="EMBL" id="KAJ3535783.1"/>
    </source>
</evidence>
<keyword evidence="2" id="KW-1185">Reference proteome</keyword>
<name>A0ACC1SAW6_9APHY</name>
<accession>A0ACC1SAW6</accession>
<evidence type="ECO:0000313" key="2">
    <source>
        <dbReference type="Proteomes" id="UP001148662"/>
    </source>
</evidence>
<dbReference type="Proteomes" id="UP001148662">
    <property type="component" value="Unassembled WGS sequence"/>
</dbReference>
<organism evidence="1 2">
    <name type="scientific">Phlebia brevispora</name>
    <dbReference type="NCBI Taxonomy" id="194682"/>
    <lineage>
        <taxon>Eukaryota</taxon>
        <taxon>Fungi</taxon>
        <taxon>Dikarya</taxon>
        <taxon>Basidiomycota</taxon>
        <taxon>Agaricomycotina</taxon>
        <taxon>Agaricomycetes</taxon>
        <taxon>Polyporales</taxon>
        <taxon>Meruliaceae</taxon>
        <taxon>Phlebia</taxon>
    </lineage>
</organism>
<gene>
    <name evidence="1" type="ORF">NM688_g6928</name>
</gene>